<feature type="region of interest" description="Disordered" evidence="1">
    <location>
        <begin position="237"/>
        <end position="268"/>
    </location>
</feature>
<proteinExistence type="predicted"/>
<dbReference type="Proteomes" id="UP000530660">
    <property type="component" value="Unassembled WGS sequence"/>
</dbReference>
<accession>A0A7J7IC13</accession>
<evidence type="ECO:0000313" key="3">
    <source>
        <dbReference type="Proteomes" id="UP000530660"/>
    </source>
</evidence>
<evidence type="ECO:0000313" key="2">
    <source>
        <dbReference type="EMBL" id="KAF6000643.1"/>
    </source>
</evidence>
<keyword evidence="3" id="KW-1185">Reference proteome</keyword>
<feature type="compositionally biased region" description="Polar residues" evidence="1">
    <location>
        <begin position="180"/>
        <end position="199"/>
    </location>
</feature>
<feature type="region of interest" description="Disordered" evidence="1">
    <location>
        <begin position="179"/>
        <end position="216"/>
    </location>
</feature>
<name>A0A7J7IC13_9RHOD</name>
<dbReference type="EMBL" id="VWRR01000018">
    <property type="protein sequence ID" value="KAF6000643.1"/>
    <property type="molecule type" value="Genomic_DNA"/>
</dbReference>
<organism evidence="2 3">
    <name type="scientific">Cyanidiococcus yangmingshanensis</name>
    <dbReference type="NCBI Taxonomy" id="2690220"/>
    <lineage>
        <taxon>Eukaryota</taxon>
        <taxon>Rhodophyta</taxon>
        <taxon>Bangiophyceae</taxon>
        <taxon>Cyanidiales</taxon>
        <taxon>Cyanidiaceae</taxon>
        <taxon>Cyanidiococcus</taxon>
    </lineage>
</organism>
<sequence length="268" mass="29447">MQISEEVEATKATSYAPRSTRSYVSVFVREVRDVAVGLFPRRLFVRVWLDTSFPLRMNEDTEFATSVVTIRRRSPGPQRFVLEGGQSNTFSLPDYVVVCDICEIRRHLCCGEGFRLISRVRIPLSRTKFDANGWSELWYSFHYSLKERGARAGRFAGRILVALRYESDNRNGGGAVGALATSTGAMTPSSTSASPNEAGSAQAVPDERKSIPSSVVPEHETKSWIFGEKPVSADPFWGTLAHRGSTMDTPAPPITSGSRNKPAPSVGI</sequence>
<evidence type="ECO:0000256" key="1">
    <source>
        <dbReference type="SAM" id="MobiDB-lite"/>
    </source>
</evidence>
<reference evidence="2 3" key="1">
    <citation type="journal article" date="2020" name="J. Phycol.">
        <title>Comparative genome analysis reveals Cyanidiococcus gen. nov., a new extremophilic red algal genus sister to Cyanidioschyzon (Cyanidioschyzonaceae, Rhodophyta).</title>
        <authorList>
            <person name="Liu S.-L."/>
            <person name="Chiang Y.-R."/>
            <person name="Yoon H.S."/>
            <person name="Fu H.-Y."/>
        </authorList>
    </citation>
    <scope>NUCLEOTIDE SEQUENCE [LARGE SCALE GENOMIC DNA]</scope>
    <source>
        <strain evidence="2 3">THAL066</strain>
    </source>
</reference>
<gene>
    <name evidence="2" type="ORF">F1559_000448</name>
</gene>
<dbReference type="AlphaFoldDB" id="A0A7J7IC13"/>
<comment type="caution">
    <text evidence="2">The sequence shown here is derived from an EMBL/GenBank/DDBJ whole genome shotgun (WGS) entry which is preliminary data.</text>
</comment>
<dbReference type="OrthoDB" id="10443258at2759"/>
<protein>
    <submittedName>
        <fullName evidence="2">Uncharacterized protein</fullName>
    </submittedName>
</protein>